<name>A0A165NXS0_9APHY</name>
<reference evidence="2 3" key="1">
    <citation type="journal article" date="2016" name="Mol. Biol. Evol.">
        <title>Comparative Genomics of Early-Diverging Mushroom-Forming Fungi Provides Insights into the Origins of Lignocellulose Decay Capabilities.</title>
        <authorList>
            <person name="Nagy L.G."/>
            <person name="Riley R."/>
            <person name="Tritt A."/>
            <person name="Adam C."/>
            <person name="Daum C."/>
            <person name="Floudas D."/>
            <person name="Sun H."/>
            <person name="Yadav J.S."/>
            <person name="Pangilinan J."/>
            <person name="Larsson K.H."/>
            <person name="Matsuura K."/>
            <person name="Barry K."/>
            <person name="Labutti K."/>
            <person name="Kuo R."/>
            <person name="Ohm R.A."/>
            <person name="Bhattacharya S.S."/>
            <person name="Shirouzu T."/>
            <person name="Yoshinaga Y."/>
            <person name="Martin F.M."/>
            <person name="Grigoriev I.V."/>
            <person name="Hibbett D.S."/>
        </authorList>
    </citation>
    <scope>NUCLEOTIDE SEQUENCE [LARGE SCALE GENOMIC DNA]</scope>
    <source>
        <strain evidence="2 3">L-15889</strain>
    </source>
</reference>
<keyword evidence="3" id="KW-1185">Reference proteome</keyword>
<organism evidence="2 3">
    <name type="scientific">Daedalea quercina L-15889</name>
    <dbReference type="NCBI Taxonomy" id="1314783"/>
    <lineage>
        <taxon>Eukaryota</taxon>
        <taxon>Fungi</taxon>
        <taxon>Dikarya</taxon>
        <taxon>Basidiomycota</taxon>
        <taxon>Agaricomycotina</taxon>
        <taxon>Agaricomycetes</taxon>
        <taxon>Polyporales</taxon>
        <taxon>Fomitopsis</taxon>
    </lineage>
</organism>
<evidence type="ECO:0000256" key="1">
    <source>
        <dbReference type="SAM" id="MobiDB-lite"/>
    </source>
</evidence>
<sequence>MPAMNYLTSVNMSRYPAASSIGSVRSCQGREFNSPNRKCQPTSEEDSSAAPALAASGEKATDCTTSVCPSSGCSTAVPVRVSQMRPI</sequence>
<accession>A0A165NXS0</accession>
<feature type="region of interest" description="Disordered" evidence="1">
    <location>
        <begin position="27"/>
        <end position="56"/>
    </location>
</feature>
<gene>
    <name evidence="2" type="ORF">DAEQUDRAFT_728943</name>
</gene>
<dbReference type="EMBL" id="KV429075">
    <property type="protein sequence ID" value="KZT67507.1"/>
    <property type="molecule type" value="Genomic_DNA"/>
</dbReference>
<dbReference type="AlphaFoldDB" id="A0A165NXS0"/>
<protein>
    <submittedName>
        <fullName evidence="2">Uncharacterized protein</fullName>
    </submittedName>
</protein>
<proteinExistence type="predicted"/>
<evidence type="ECO:0000313" key="2">
    <source>
        <dbReference type="EMBL" id="KZT67507.1"/>
    </source>
</evidence>
<feature type="compositionally biased region" description="Polar residues" evidence="1">
    <location>
        <begin position="27"/>
        <end position="42"/>
    </location>
</feature>
<evidence type="ECO:0000313" key="3">
    <source>
        <dbReference type="Proteomes" id="UP000076727"/>
    </source>
</evidence>
<dbReference type="Proteomes" id="UP000076727">
    <property type="component" value="Unassembled WGS sequence"/>
</dbReference>